<dbReference type="PATRIC" id="fig|1230458.4.peg.2505"/>
<feature type="transmembrane region" description="Helical" evidence="1">
    <location>
        <begin position="6"/>
        <end position="30"/>
    </location>
</feature>
<sequence length="251" mass="27081">MDVPAVAATTSGSLLTVLLVIGVALAHFLPDIRSETTRISRHSILSIAGGISLVYAFLHLFPELDAHRGSLAGVELGLATLTEHHIYILVFIGVALFYGLERIATVVDTLAVASKVGISKPVFWVHIGGFVVYNAFIGYVLVQGQTGTENTVLFAFAMAFHLFGNDEALEQHYQALYRRRGRWILAAAVVVGAVIGAVYTMADALFTILIGLLTGGVVFNAIKDELPRTRESRFWAFVSGALVYAAILVTF</sequence>
<reference evidence="2 3" key="1">
    <citation type="journal article" date="2014" name="PLoS Genet.">
        <title>Phylogenetically driven sequencing of extremely halophilic archaea reveals strategies for static and dynamic osmo-response.</title>
        <authorList>
            <person name="Becker E.A."/>
            <person name="Seitzer P.M."/>
            <person name="Tritt A."/>
            <person name="Larsen D."/>
            <person name="Krusor M."/>
            <person name="Yao A.I."/>
            <person name="Wu D."/>
            <person name="Madern D."/>
            <person name="Eisen J.A."/>
            <person name="Darling A.E."/>
            <person name="Facciotti M.T."/>
        </authorList>
    </citation>
    <scope>NUCLEOTIDE SEQUENCE [LARGE SCALE GENOMIC DNA]</scope>
    <source>
        <strain evidence="2 3">DSM 12281</strain>
    </source>
</reference>
<evidence type="ECO:0000256" key="1">
    <source>
        <dbReference type="SAM" id="Phobius"/>
    </source>
</evidence>
<protein>
    <recommendedName>
        <fullName evidence="4">Zinc/iron permease</fullName>
    </recommendedName>
</protein>
<evidence type="ECO:0000313" key="3">
    <source>
        <dbReference type="Proteomes" id="UP000011648"/>
    </source>
</evidence>
<name>L9ZVW3_9EURY</name>
<feature type="transmembrane region" description="Helical" evidence="1">
    <location>
        <begin position="234"/>
        <end position="250"/>
    </location>
</feature>
<keyword evidence="1" id="KW-1133">Transmembrane helix</keyword>
<feature type="transmembrane region" description="Helical" evidence="1">
    <location>
        <begin position="121"/>
        <end position="140"/>
    </location>
</feature>
<keyword evidence="1" id="KW-0812">Transmembrane</keyword>
<dbReference type="EMBL" id="AOIL01000044">
    <property type="protein sequence ID" value="ELY90464.1"/>
    <property type="molecule type" value="Genomic_DNA"/>
</dbReference>
<feature type="transmembrane region" description="Helical" evidence="1">
    <location>
        <begin position="81"/>
        <end position="100"/>
    </location>
</feature>
<evidence type="ECO:0000313" key="2">
    <source>
        <dbReference type="EMBL" id="ELY90464.1"/>
    </source>
</evidence>
<keyword evidence="3" id="KW-1185">Reference proteome</keyword>
<dbReference type="OrthoDB" id="306050at2157"/>
<proteinExistence type="predicted"/>
<organism evidence="2 3">
    <name type="scientific">Natrialba taiwanensis DSM 12281</name>
    <dbReference type="NCBI Taxonomy" id="1230458"/>
    <lineage>
        <taxon>Archaea</taxon>
        <taxon>Methanobacteriati</taxon>
        <taxon>Methanobacteriota</taxon>
        <taxon>Stenosarchaea group</taxon>
        <taxon>Halobacteria</taxon>
        <taxon>Halobacteriales</taxon>
        <taxon>Natrialbaceae</taxon>
        <taxon>Natrialba</taxon>
    </lineage>
</organism>
<dbReference type="RefSeq" id="WP_006826207.1">
    <property type="nucleotide sequence ID" value="NZ_AOIL01000044.1"/>
</dbReference>
<dbReference type="AlphaFoldDB" id="L9ZVW3"/>
<comment type="caution">
    <text evidence="2">The sequence shown here is derived from an EMBL/GenBank/DDBJ whole genome shotgun (WGS) entry which is preliminary data.</text>
</comment>
<dbReference type="Proteomes" id="UP000011648">
    <property type="component" value="Unassembled WGS sequence"/>
</dbReference>
<keyword evidence="1" id="KW-0472">Membrane</keyword>
<accession>L9ZVW3</accession>
<feature type="transmembrane region" description="Helical" evidence="1">
    <location>
        <begin position="42"/>
        <end position="61"/>
    </location>
</feature>
<dbReference type="STRING" id="1230458.C484_12431"/>
<gene>
    <name evidence="2" type="ORF">C484_12431</name>
</gene>
<feature type="transmembrane region" description="Helical" evidence="1">
    <location>
        <begin position="152"/>
        <end position="169"/>
    </location>
</feature>
<evidence type="ECO:0008006" key="4">
    <source>
        <dbReference type="Google" id="ProtNLM"/>
    </source>
</evidence>
<feature type="transmembrane region" description="Helical" evidence="1">
    <location>
        <begin position="205"/>
        <end position="222"/>
    </location>
</feature>
<feature type="transmembrane region" description="Helical" evidence="1">
    <location>
        <begin position="181"/>
        <end position="199"/>
    </location>
</feature>